<evidence type="ECO:0000256" key="1">
    <source>
        <dbReference type="ARBA" id="ARBA00009884"/>
    </source>
</evidence>
<evidence type="ECO:0000313" key="2">
    <source>
        <dbReference type="EMBL" id="CCI44089.1"/>
    </source>
</evidence>
<dbReference type="OrthoDB" id="10262287at2759"/>
<protein>
    <recommendedName>
        <fullName evidence="4">Sec1 family domain-containing protein</fullName>
    </recommendedName>
</protein>
<dbReference type="Proteomes" id="UP000053237">
    <property type="component" value="Unassembled WGS sequence"/>
</dbReference>
<dbReference type="InterPro" id="IPR001619">
    <property type="entry name" value="Sec1-like"/>
</dbReference>
<dbReference type="SUPFAM" id="SSF56815">
    <property type="entry name" value="Sec1/munc18-like (SM) proteins"/>
    <property type="match status" value="1"/>
</dbReference>
<accession>A0A024GBP6</accession>
<name>A0A024GBP6_9STRA</name>
<dbReference type="Pfam" id="PF00995">
    <property type="entry name" value="Sec1"/>
    <property type="match status" value="1"/>
</dbReference>
<dbReference type="GO" id="GO:0016192">
    <property type="term" value="P:vesicle-mediated transport"/>
    <property type="evidence" value="ECO:0007669"/>
    <property type="project" value="InterPro"/>
</dbReference>
<proteinExistence type="inferred from homology"/>
<dbReference type="InterPro" id="IPR043155">
    <property type="entry name" value="VPS33_dom3b"/>
</dbReference>
<gene>
    <name evidence="2" type="ORF">BN9_048730</name>
</gene>
<dbReference type="InterPro" id="IPR036045">
    <property type="entry name" value="Sec1-like_sf"/>
</dbReference>
<keyword evidence="3" id="KW-1185">Reference proteome</keyword>
<dbReference type="InterPro" id="IPR027482">
    <property type="entry name" value="Sec1-like_dom2"/>
</dbReference>
<dbReference type="STRING" id="65357.A0A024GBP6"/>
<dbReference type="EMBL" id="CAIX01000061">
    <property type="protein sequence ID" value="CCI44089.1"/>
    <property type="molecule type" value="Genomic_DNA"/>
</dbReference>
<organism evidence="2 3">
    <name type="scientific">Albugo candida</name>
    <dbReference type="NCBI Taxonomy" id="65357"/>
    <lineage>
        <taxon>Eukaryota</taxon>
        <taxon>Sar</taxon>
        <taxon>Stramenopiles</taxon>
        <taxon>Oomycota</taxon>
        <taxon>Peronosporomycetes</taxon>
        <taxon>Albuginales</taxon>
        <taxon>Albuginaceae</taxon>
        <taxon>Albugo</taxon>
    </lineage>
</organism>
<dbReference type="InParanoid" id="A0A024GBP6"/>
<dbReference type="Gene3D" id="1.25.40.850">
    <property type="match status" value="1"/>
</dbReference>
<comment type="caution">
    <text evidence="2">The sequence shown here is derived from an EMBL/GenBank/DDBJ whole genome shotgun (WGS) entry which is preliminary data.</text>
</comment>
<evidence type="ECO:0008006" key="4">
    <source>
        <dbReference type="Google" id="ProtNLM"/>
    </source>
</evidence>
<dbReference type="PANTHER" id="PTHR11679">
    <property type="entry name" value="VESICLE PROTEIN SORTING-ASSOCIATED"/>
    <property type="match status" value="1"/>
</dbReference>
<dbReference type="Gene3D" id="3.40.50.1910">
    <property type="match status" value="2"/>
</dbReference>
<sequence>MENANDQESAVYVPTIEAIFTEMLTINENLIHTAAECHANTDYPGSFSYQQILHRNLIEMASFVDMIFGVYWNPKTLTAEGSTKMSGSISEKGSVDTNVPSHSCSSVLMQAMKAEARMRSLELEHQKWLKEQKKVQMRERARIIAFMSRREDKDKPKQHKTLSVPVASTGIPLTSFIPHLPLLYPATAIAVPCFNCIVNKKSSYECRITLRHTQTGAILPNSPLLAPNSALGLAMAARRPITKRITEASTAYKFKKVCVECRERHTSLHHCRKVYRHTAPEWTAERQHSCRPDVSTRAVIYITLNILMGPSATSGSSSPDIGLPSDRLRGHYIAALRHIIDSLNLSSDSARSEAGNDYDDIYIIPSHCYHHVFSYIQLDVIDLLQDEKRSLHFVDISDSMKSVHFTGRLFLLYLTFGKLDEVEAVTRHATKLLSFFSESTQSKQTRSVSTHVFTFGETTESIRKHLVMYQQRNPAFSPIKIAKFPISFLSLDSDLLLLGQENLLYDLFVRNEYNALGNVVTALQDFQKLFGVFESIKCKGQLSIAVANGLMEYSERNDHTGSKNEKKHQNRRYTLVVMDRSVDLVSPFITPLTYHALLDQNFGTRDGSVHLNPSIIPTDSKTPTSSLQAPTHRAEQVTGMHLNSCDPIFAQIRSSSIDTLPEMLKEMALEMKGKFACFQSTSSSATVADIQAFVKTIPLEKIKQQKLEIHIKLVEDLLAIVHSDAFRNVWILEKEMMDASVDEDEVVEKLETMISSDISLTAILRLVCLFSLVRGAISTGKYDQWSTLIQQKHGTKGLHCMMRLSELGILKIRSRTWTKSGESESFDLFQRICIDFNLLDMELSDHLAYVTGGYAPISCRIVEEIGRCGNWLEKDSTIKLLKGARIELTTCKGTKRKKVKSSKKRAIVVCILGGITQTEIAGLRWLSTIYSCDFVILATSICNGETFLMRLIHGIAEEDATIQSAYPR</sequence>
<comment type="similarity">
    <text evidence="1">Belongs to the STXBP/unc-18/SEC1 family.</text>
</comment>
<reference evidence="2 3" key="1">
    <citation type="submission" date="2012-05" db="EMBL/GenBank/DDBJ databases">
        <title>Recombination and specialization in a pathogen metapopulation.</title>
        <authorList>
            <person name="Gardiner A."/>
            <person name="Kemen E."/>
            <person name="Schultz-Larsen T."/>
            <person name="MacLean D."/>
            <person name="Van Oosterhout C."/>
            <person name="Jones J.D.G."/>
        </authorList>
    </citation>
    <scope>NUCLEOTIDE SEQUENCE [LARGE SCALE GENOMIC DNA]</scope>
    <source>
        <strain evidence="2 3">Ac Nc2</strain>
    </source>
</reference>
<evidence type="ECO:0000313" key="3">
    <source>
        <dbReference type="Proteomes" id="UP000053237"/>
    </source>
</evidence>
<dbReference type="AlphaFoldDB" id="A0A024GBP6"/>